<accession>A0A2T7D7E8</accession>
<dbReference type="Proteomes" id="UP000244336">
    <property type="component" value="Chromosome 6"/>
</dbReference>
<dbReference type="EMBL" id="CM009754">
    <property type="protein sequence ID" value="PUZ51504.1"/>
    <property type="molecule type" value="Genomic_DNA"/>
</dbReference>
<dbReference type="InterPro" id="IPR015422">
    <property type="entry name" value="PyrdxlP-dep_Trfase_small"/>
</dbReference>
<gene>
    <name evidence="1" type="ORF">GQ55_6G193000</name>
</gene>
<organism evidence="1 2">
    <name type="scientific">Panicum hallii var. hallii</name>
    <dbReference type="NCBI Taxonomy" id="1504633"/>
    <lineage>
        <taxon>Eukaryota</taxon>
        <taxon>Viridiplantae</taxon>
        <taxon>Streptophyta</taxon>
        <taxon>Embryophyta</taxon>
        <taxon>Tracheophyta</taxon>
        <taxon>Spermatophyta</taxon>
        <taxon>Magnoliopsida</taxon>
        <taxon>Liliopsida</taxon>
        <taxon>Poales</taxon>
        <taxon>Poaceae</taxon>
        <taxon>PACMAD clade</taxon>
        <taxon>Panicoideae</taxon>
        <taxon>Panicodae</taxon>
        <taxon>Paniceae</taxon>
        <taxon>Panicinae</taxon>
        <taxon>Panicum</taxon>
        <taxon>Panicum sect. Panicum</taxon>
    </lineage>
</organism>
<proteinExistence type="predicted"/>
<protein>
    <submittedName>
        <fullName evidence="1">Uncharacterized protein</fullName>
    </submittedName>
</protein>
<reference evidence="1 2" key="1">
    <citation type="submission" date="2018-04" db="EMBL/GenBank/DDBJ databases">
        <title>WGS assembly of Panicum hallii var. hallii HAL2.</title>
        <authorList>
            <person name="Lovell J."/>
            <person name="Jenkins J."/>
            <person name="Lowry D."/>
            <person name="Mamidi S."/>
            <person name="Sreedasyam A."/>
            <person name="Weng X."/>
            <person name="Barry K."/>
            <person name="Bonette J."/>
            <person name="Campitelli B."/>
            <person name="Daum C."/>
            <person name="Gordon S."/>
            <person name="Gould B."/>
            <person name="Lipzen A."/>
            <person name="MacQueen A."/>
            <person name="Palacio-Mejia J."/>
            <person name="Plott C."/>
            <person name="Shakirov E."/>
            <person name="Shu S."/>
            <person name="Yoshinaga Y."/>
            <person name="Zane M."/>
            <person name="Rokhsar D."/>
            <person name="Grimwood J."/>
            <person name="Schmutz J."/>
            <person name="Juenger T."/>
        </authorList>
    </citation>
    <scope>NUCLEOTIDE SEQUENCE [LARGE SCALE GENOMIC DNA]</scope>
    <source>
        <strain evidence="2">cv. HAL2</strain>
    </source>
</reference>
<dbReference type="OrthoDB" id="10265628at2759"/>
<dbReference type="Gene3D" id="3.90.1150.10">
    <property type="entry name" value="Aspartate Aminotransferase, domain 1"/>
    <property type="match status" value="1"/>
</dbReference>
<name>A0A2T7D7E8_9POAL</name>
<dbReference type="Gramene" id="PUZ51504">
    <property type="protein sequence ID" value="PUZ51504"/>
    <property type="gene ID" value="GQ55_6G193000"/>
</dbReference>
<sequence length="52" mass="5934">MSPGGVRIGTTAMTTRGREDDFEVTAHRSLAVFLKTWKECKRNTFLIRDFSV</sequence>
<evidence type="ECO:0000313" key="1">
    <source>
        <dbReference type="EMBL" id="PUZ51504.1"/>
    </source>
</evidence>
<keyword evidence="2" id="KW-1185">Reference proteome</keyword>
<evidence type="ECO:0000313" key="2">
    <source>
        <dbReference type="Proteomes" id="UP000244336"/>
    </source>
</evidence>
<dbReference type="AlphaFoldDB" id="A0A2T7D7E8"/>